<evidence type="ECO:0000259" key="6">
    <source>
        <dbReference type="Pfam" id="PF21237"/>
    </source>
</evidence>
<dbReference type="GO" id="GO:0160148">
    <property type="term" value="F:tRNA pseudouridine(55) synthase activity"/>
    <property type="evidence" value="ECO:0007669"/>
    <property type="project" value="UniProtKB-EC"/>
</dbReference>
<dbReference type="InterPro" id="IPR020103">
    <property type="entry name" value="PsdUridine_synth_cat_dom_sf"/>
</dbReference>
<dbReference type="InterPro" id="IPR048742">
    <property type="entry name" value="Pus10_N_euk"/>
</dbReference>
<feature type="compositionally biased region" description="Basic and acidic residues" evidence="5">
    <location>
        <begin position="555"/>
        <end position="569"/>
    </location>
</feature>
<comment type="similarity">
    <text evidence="1">Belongs to the pseudouridine synthase Pus10 family.</text>
</comment>
<organism evidence="8 9">
    <name type="scientific">Parasitella parasitica</name>
    <dbReference type="NCBI Taxonomy" id="35722"/>
    <lineage>
        <taxon>Eukaryota</taxon>
        <taxon>Fungi</taxon>
        <taxon>Fungi incertae sedis</taxon>
        <taxon>Mucoromycota</taxon>
        <taxon>Mucoromycotina</taxon>
        <taxon>Mucoromycetes</taxon>
        <taxon>Mucorales</taxon>
        <taxon>Mucorineae</taxon>
        <taxon>Mucoraceae</taxon>
        <taxon>Parasitella</taxon>
    </lineage>
</organism>
<evidence type="ECO:0000313" key="8">
    <source>
        <dbReference type="EMBL" id="CEP07509.1"/>
    </source>
</evidence>
<gene>
    <name evidence="8" type="primary">PARPA_00805.1 scaffold 1159</name>
</gene>
<keyword evidence="9" id="KW-1185">Reference proteome</keyword>
<evidence type="ECO:0000256" key="2">
    <source>
        <dbReference type="ARBA" id="ARBA00012787"/>
    </source>
</evidence>
<evidence type="ECO:0000256" key="5">
    <source>
        <dbReference type="SAM" id="MobiDB-lite"/>
    </source>
</evidence>
<accession>A0A0B7MX77</accession>
<dbReference type="Pfam" id="PF21238">
    <property type="entry name" value="Pus10_C"/>
    <property type="match status" value="1"/>
</dbReference>
<protein>
    <recommendedName>
        <fullName evidence="2">tRNA pseudouridine(55) synthase</fullName>
        <ecNumber evidence="2">5.4.99.25</ecNumber>
    </recommendedName>
</protein>
<dbReference type="OrthoDB" id="271937at2759"/>
<dbReference type="PANTHER" id="PTHR21568:SF0">
    <property type="entry name" value="TRNA PSEUDOURIDINE SYNTHASE PUS10"/>
    <property type="match status" value="1"/>
</dbReference>
<dbReference type="Pfam" id="PF21237">
    <property type="entry name" value="Pus10_N_euk"/>
    <property type="match status" value="1"/>
</dbReference>
<dbReference type="InterPro" id="IPR039894">
    <property type="entry name" value="Pus10-like"/>
</dbReference>
<sequence>MRQLLFIFIATTHFFMTTTVERLHKFLLGSHLNKEGALAVKSALTIVEILVAAKCCFRCCLRFLACANFGLYALQETDLNDAFDQLLYEDRQAKYDVADCAVCTACLGSIQYAASYVDDVYEELKKEDYKADSCCLTCTLPVGMLLRDHLLKVHIINTLLEKYADQEYTSELVRFYRDNSVRDPKDCFKHLFGIEFKEKTGLGLDADGTLLMTVVISHEPTSKDHLFMTELKKPLLNLRTVRQKRMRVTVGDSRPSIIDALKRLDSEEAKSFTSIPPVAPTERAKFETVTLLHTSSHVGGRYLKFSREYSQTPWAIKGRKLTEYSVSECFAEIIRKYHRADDIKFVTAGREDANVRMLGTGRPFYLEIINPRSPRLTDAEYKQIEQEINSQPMHKDNVQVRHLGYIEPKYTSIIKEGEETKTKRYRALVWLSEPLTDQLIERINKVGSTPFTIQQKTPVRVFQRRSAAVRPKIIHTSTIARLKHDVDMDSPEAHYGVLQLHTQAGTYIKEYVHGDLGRTLPNLASVGAIHSADLLELDVMDVDLVWPPQLEDKLEEKKPLNDVKNENNKRPLSNIE</sequence>
<feature type="domain" description="Pus10 N-terminal eukaryotes" evidence="6">
    <location>
        <begin position="103"/>
        <end position="289"/>
    </location>
</feature>
<evidence type="ECO:0000313" key="9">
    <source>
        <dbReference type="Proteomes" id="UP000054107"/>
    </source>
</evidence>
<keyword evidence="3" id="KW-0819">tRNA processing</keyword>
<dbReference type="PANTHER" id="PTHR21568">
    <property type="entry name" value="TRNA PSEUDOURIDINE SYNTHASE PUS10"/>
    <property type="match status" value="1"/>
</dbReference>
<dbReference type="EMBL" id="LN719301">
    <property type="protein sequence ID" value="CEP07509.1"/>
    <property type="molecule type" value="Genomic_DNA"/>
</dbReference>
<dbReference type="AlphaFoldDB" id="A0A0B7MX77"/>
<feature type="domain" description="Pus10-like C-terminal" evidence="7">
    <location>
        <begin position="298"/>
        <end position="543"/>
    </location>
</feature>
<evidence type="ECO:0000256" key="4">
    <source>
        <dbReference type="ARBA" id="ARBA00023235"/>
    </source>
</evidence>
<dbReference type="Gene3D" id="3.30.70.3190">
    <property type="match status" value="1"/>
</dbReference>
<dbReference type="GO" id="GO:0031119">
    <property type="term" value="P:tRNA pseudouridine synthesis"/>
    <property type="evidence" value="ECO:0007669"/>
    <property type="project" value="TreeGrafter"/>
</dbReference>
<dbReference type="InterPro" id="IPR048741">
    <property type="entry name" value="Pus10-like_C"/>
</dbReference>
<keyword evidence="4" id="KW-0413">Isomerase</keyword>
<reference evidence="8 9" key="1">
    <citation type="submission" date="2014-09" db="EMBL/GenBank/DDBJ databases">
        <authorList>
            <person name="Ellenberger Sabrina"/>
        </authorList>
    </citation>
    <scope>NUCLEOTIDE SEQUENCE [LARGE SCALE GENOMIC DNA]</scope>
    <source>
        <strain evidence="8 9">CBS 412.66</strain>
    </source>
</reference>
<proteinExistence type="inferred from homology"/>
<dbReference type="Gene3D" id="3.30.70.2510">
    <property type="match status" value="1"/>
</dbReference>
<dbReference type="STRING" id="35722.A0A0B7MX77"/>
<evidence type="ECO:0000256" key="3">
    <source>
        <dbReference type="ARBA" id="ARBA00022694"/>
    </source>
</evidence>
<evidence type="ECO:0000259" key="7">
    <source>
        <dbReference type="Pfam" id="PF21238"/>
    </source>
</evidence>
<name>A0A0B7MX77_9FUNG</name>
<dbReference type="EC" id="5.4.99.25" evidence="2"/>
<evidence type="ECO:0000256" key="1">
    <source>
        <dbReference type="ARBA" id="ARBA00009652"/>
    </source>
</evidence>
<dbReference type="SUPFAM" id="SSF55120">
    <property type="entry name" value="Pseudouridine synthase"/>
    <property type="match status" value="1"/>
</dbReference>
<feature type="region of interest" description="Disordered" evidence="5">
    <location>
        <begin position="555"/>
        <end position="576"/>
    </location>
</feature>
<dbReference type="GO" id="GO:0003723">
    <property type="term" value="F:RNA binding"/>
    <property type="evidence" value="ECO:0007669"/>
    <property type="project" value="InterPro"/>
</dbReference>
<dbReference type="Proteomes" id="UP000054107">
    <property type="component" value="Unassembled WGS sequence"/>
</dbReference>
<dbReference type="FunFam" id="3.30.70.2510:FF:000001">
    <property type="entry name" value="tRNA pseudouridine synthase Pus10"/>
    <property type="match status" value="1"/>
</dbReference>